<dbReference type="OrthoDB" id="5946236at2759"/>
<dbReference type="PANTHER" id="PTHR37018:SF1">
    <property type="entry name" value="CULTURE SPECIFIC PROTEIN, PUTATIVE (AFU_ORTHOLOGUE AFUA_2G00130)-RELATED"/>
    <property type="match status" value="1"/>
</dbReference>
<dbReference type="GO" id="GO:0046872">
    <property type="term" value="F:metal ion binding"/>
    <property type="evidence" value="ECO:0007669"/>
    <property type="project" value="InterPro"/>
</dbReference>
<keyword evidence="4" id="KW-1185">Reference proteome</keyword>
<sequence length="425" mass="48187">MLSDKEKDGNLPGSINDTINLVDKPAIASGRLTRCRMGDFLKQDIENPVVLPLYPSSQHHTNYPLKNLKMYQTMEFPFYSFDTAAVKAMKTIATIGSEVPVVVFEIPRNLDSLKLHWSRWMPYYKECTDIRLLNDDNLAKIDDGSLFTLLPCEQIPAQKHTIDPDTFYEIYSKAFIPKIEIKQPRDMNKKEAKAPCVIKVPVSQGGTGVNIVTTDREILEYEECVAKRDWKGELIYQELLTDIVADRGIQAYLRKDGSVHLGCTYVPSFNDSGKWSGAIYYSTQEVDPTSLRLIRFCQPALKKLRDMGYFGYVSFDVIETRSSELFLLDINPRLGGSNQHMSMMDGMADKGFPVSMYEESLKLTITVKELISRADFWNNSKDSVVIVLAAQATENDTLLTAISLFAKNKDHLLSAQNDVFGYFRD</sequence>
<proteinExistence type="predicted"/>
<protein>
    <recommendedName>
        <fullName evidence="2">ATP-grasp domain-containing protein</fullName>
    </recommendedName>
</protein>
<name>A0A8S4Q7M6_OWEFU</name>
<dbReference type="EMBL" id="CAIIXF020000012">
    <property type="protein sequence ID" value="CAH1801452.1"/>
    <property type="molecule type" value="Genomic_DNA"/>
</dbReference>
<evidence type="ECO:0000256" key="1">
    <source>
        <dbReference type="PROSITE-ProRule" id="PRU00409"/>
    </source>
</evidence>
<gene>
    <name evidence="3" type="ORF">OFUS_LOCUS25241</name>
</gene>
<evidence type="ECO:0000313" key="3">
    <source>
        <dbReference type="EMBL" id="CAH1801452.1"/>
    </source>
</evidence>
<dbReference type="AlphaFoldDB" id="A0A8S4Q7M6"/>
<dbReference type="PANTHER" id="PTHR37018">
    <property type="entry name" value="CULTURE SPECIFIC PROTEIN, PUTATIVE (AFU_ORTHOLOGUE AFUA_2G00130)-RELATED"/>
    <property type="match status" value="1"/>
</dbReference>
<dbReference type="GO" id="GO:0005524">
    <property type="term" value="F:ATP binding"/>
    <property type="evidence" value="ECO:0007669"/>
    <property type="project" value="UniProtKB-UniRule"/>
</dbReference>
<keyword evidence="1" id="KW-0547">Nucleotide-binding</keyword>
<dbReference type="SUPFAM" id="SSF56059">
    <property type="entry name" value="Glutathione synthetase ATP-binding domain-like"/>
    <property type="match status" value="1"/>
</dbReference>
<feature type="domain" description="ATP-grasp" evidence="2">
    <location>
        <begin position="168"/>
        <end position="365"/>
    </location>
</feature>
<organism evidence="3 4">
    <name type="scientific">Owenia fusiformis</name>
    <name type="common">Polychaete worm</name>
    <dbReference type="NCBI Taxonomy" id="6347"/>
    <lineage>
        <taxon>Eukaryota</taxon>
        <taxon>Metazoa</taxon>
        <taxon>Spiralia</taxon>
        <taxon>Lophotrochozoa</taxon>
        <taxon>Annelida</taxon>
        <taxon>Polychaeta</taxon>
        <taxon>Sedentaria</taxon>
        <taxon>Canalipalpata</taxon>
        <taxon>Sabellida</taxon>
        <taxon>Oweniida</taxon>
        <taxon>Oweniidae</taxon>
        <taxon>Owenia</taxon>
    </lineage>
</organism>
<dbReference type="Proteomes" id="UP000749559">
    <property type="component" value="Unassembled WGS sequence"/>
</dbReference>
<accession>A0A8S4Q7M6</accession>
<keyword evidence="1" id="KW-0067">ATP-binding</keyword>
<dbReference type="Gene3D" id="3.30.470.20">
    <property type="entry name" value="ATP-grasp fold, B domain"/>
    <property type="match status" value="1"/>
</dbReference>
<dbReference type="InterPro" id="IPR053269">
    <property type="entry name" value="Asp-Met_ligase"/>
</dbReference>
<comment type="caution">
    <text evidence="3">The sequence shown here is derived from an EMBL/GenBank/DDBJ whole genome shotgun (WGS) entry which is preliminary data.</text>
</comment>
<evidence type="ECO:0000259" key="2">
    <source>
        <dbReference type="PROSITE" id="PS50975"/>
    </source>
</evidence>
<dbReference type="PROSITE" id="PS50975">
    <property type="entry name" value="ATP_GRASP"/>
    <property type="match status" value="1"/>
</dbReference>
<dbReference type="InterPro" id="IPR011761">
    <property type="entry name" value="ATP-grasp"/>
</dbReference>
<evidence type="ECO:0000313" key="4">
    <source>
        <dbReference type="Proteomes" id="UP000749559"/>
    </source>
</evidence>
<reference evidence="3" key="1">
    <citation type="submission" date="2022-03" db="EMBL/GenBank/DDBJ databases">
        <authorList>
            <person name="Martin C."/>
        </authorList>
    </citation>
    <scope>NUCLEOTIDE SEQUENCE</scope>
</reference>